<comment type="caution">
    <text evidence="2">The sequence shown here is derived from an EMBL/GenBank/DDBJ whole genome shotgun (WGS) entry which is preliminary data.</text>
</comment>
<feature type="transmembrane region" description="Helical" evidence="1">
    <location>
        <begin position="88"/>
        <end position="109"/>
    </location>
</feature>
<proteinExistence type="predicted"/>
<feature type="transmembrane region" description="Helical" evidence="1">
    <location>
        <begin position="176"/>
        <end position="194"/>
    </location>
</feature>
<evidence type="ECO:0000313" key="3">
    <source>
        <dbReference type="Proteomes" id="UP000638560"/>
    </source>
</evidence>
<sequence length="196" mass="21103">MSWWNQFWQAWNEWAGGASVSSMPLWGLTVIWWARIGKLLQFAAGLTVVLDLIGPQRLRAFGQSCSSAIQQSAARIGQVSQQQGASGAIVPFVMFSALASTGVGLMAIARDVFPGTSLGTIALTAIAVVAIILAARYFRLIPQLTKLAFLGFAGILVELFVRPVSYILDNANPGHLIRWIAFFAFIAGFSLDLLGS</sequence>
<keyword evidence="1" id="KW-0472">Membrane</keyword>
<accession>A0ABS0H0C0</accession>
<feature type="transmembrane region" description="Helical" evidence="1">
    <location>
        <begin position="115"/>
        <end position="135"/>
    </location>
</feature>
<keyword evidence="3" id="KW-1185">Reference proteome</keyword>
<protein>
    <submittedName>
        <fullName evidence="2">Uncharacterized protein</fullName>
    </submittedName>
</protein>
<keyword evidence="1" id="KW-1133">Transmembrane helix</keyword>
<name>A0ABS0H0C0_9ACTN</name>
<dbReference type="RefSeq" id="WP_196203450.1">
    <property type="nucleotide sequence ID" value="NZ_JADPUN010000212.1"/>
</dbReference>
<evidence type="ECO:0000313" key="2">
    <source>
        <dbReference type="EMBL" id="MBF9131908.1"/>
    </source>
</evidence>
<keyword evidence="1" id="KW-0812">Transmembrane</keyword>
<reference evidence="2 3" key="1">
    <citation type="submission" date="2020-11" db="EMBL/GenBank/DDBJ databases">
        <title>A novel isolate from a Black sea contaminated sediment with potential to produce alkanes: Plantactinospora alkalitolerans sp. nov.</title>
        <authorList>
            <person name="Carro L."/>
            <person name="Veyisoglu A."/>
            <person name="Guven K."/>
            <person name="Schumann P."/>
            <person name="Klenk H.-P."/>
            <person name="Sahin N."/>
        </authorList>
    </citation>
    <scope>NUCLEOTIDE SEQUENCE [LARGE SCALE GENOMIC DNA]</scope>
    <source>
        <strain evidence="2 3">S1510</strain>
    </source>
</reference>
<dbReference type="EMBL" id="JADPUN010000212">
    <property type="protein sequence ID" value="MBF9131908.1"/>
    <property type="molecule type" value="Genomic_DNA"/>
</dbReference>
<dbReference type="Proteomes" id="UP000638560">
    <property type="component" value="Unassembled WGS sequence"/>
</dbReference>
<gene>
    <name evidence="2" type="ORF">I0C86_23515</name>
</gene>
<feature type="transmembrane region" description="Helical" evidence="1">
    <location>
        <begin position="147"/>
        <end position="164"/>
    </location>
</feature>
<organism evidence="2 3">
    <name type="scientific">Plantactinospora alkalitolerans</name>
    <dbReference type="NCBI Taxonomy" id="2789879"/>
    <lineage>
        <taxon>Bacteria</taxon>
        <taxon>Bacillati</taxon>
        <taxon>Actinomycetota</taxon>
        <taxon>Actinomycetes</taxon>
        <taxon>Micromonosporales</taxon>
        <taxon>Micromonosporaceae</taxon>
        <taxon>Plantactinospora</taxon>
    </lineage>
</organism>
<evidence type="ECO:0000256" key="1">
    <source>
        <dbReference type="SAM" id="Phobius"/>
    </source>
</evidence>